<organism evidence="2 3">
    <name type="scientific">Puccinia coronata f. sp. avenae</name>
    <dbReference type="NCBI Taxonomy" id="200324"/>
    <lineage>
        <taxon>Eukaryota</taxon>
        <taxon>Fungi</taxon>
        <taxon>Dikarya</taxon>
        <taxon>Basidiomycota</taxon>
        <taxon>Pucciniomycotina</taxon>
        <taxon>Pucciniomycetes</taxon>
        <taxon>Pucciniales</taxon>
        <taxon>Pucciniaceae</taxon>
        <taxon>Puccinia</taxon>
    </lineage>
</organism>
<evidence type="ECO:0000256" key="1">
    <source>
        <dbReference type="SAM" id="MobiDB-lite"/>
    </source>
</evidence>
<comment type="caution">
    <text evidence="2">The sequence shown here is derived from an EMBL/GenBank/DDBJ whole genome shotgun (WGS) entry which is preliminary data.</text>
</comment>
<accession>A0A2N5UE61</accession>
<protein>
    <submittedName>
        <fullName evidence="2">Uncharacterized protein</fullName>
    </submittedName>
</protein>
<dbReference type="AlphaFoldDB" id="A0A2N5UE61"/>
<feature type="compositionally biased region" description="Basic and acidic residues" evidence="1">
    <location>
        <begin position="28"/>
        <end position="38"/>
    </location>
</feature>
<evidence type="ECO:0000313" key="2">
    <source>
        <dbReference type="EMBL" id="PLW36044.1"/>
    </source>
</evidence>
<proteinExistence type="predicted"/>
<sequence>MEADVRKVQLATTAHCSAGTREIIADHEENPMCFEGRRGPLRGGAKRPRSPNKAPRAARPRDLLSSNKFDEGLAAGFDTIPALGFEHPHGMSWHIIPQTSRGTTPVPE</sequence>
<evidence type="ECO:0000313" key="3">
    <source>
        <dbReference type="Proteomes" id="UP000235388"/>
    </source>
</evidence>
<keyword evidence="3" id="KW-1185">Reference proteome</keyword>
<dbReference type="EMBL" id="PGCJ01000246">
    <property type="protein sequence ID" value="PLW36044.1"/>
    <property type="molecule type" value="Genomic_DNA"/>
</dbReference>
<dbReference type="Proteomes" id="UP000235388">
    <property type="component" value="Unassembled WGS sequence"/>
</dbReference>
<gene>
    <name evidence="2" type="ORF">PCANC_16105</name>
</gene>
<feature type="region of interest" description="Disordered" evidence="1">
    <location>
        <begin position="28"/>
        <end position="65"/>
    </location>
</feature>
<reference evidence="2 3" key="1">
    <citation type="submission" date="2017-11" db="EMBL/GenBank/DDBJ databases">
        <title>De novo assembly and phasing of dikaryotic genomes from two isolates of Puccinia coronata f. sp. avenae, the causal agent of oat crown rust.</title>
        <authorList>
            <person name="Miller M.E."/>
            <person name="Zhang Y."/>
            <person name="Omidvar V."/>
            <person name="Sperschneider J."/>
            <person name="Schwessinger B."/>
            <person name="Raley C."/>
            <person name="Palmer J.M."/>
            <person name="Garnica D."/>
            <person name="Upadhyaya N."/>
            <person name="Rathjen J."/>
            <person name="Taylor J.M."/>
            <person name="Park R.F."/>
            <person name="Dodds P.N."/>
            <person name="Hirsch C.D."/>
            <person name="Kianian S.F."/>
            <person name="Figueroa M."/>
        </authorList>
    </citation>
    <scope>NUCLEOTIDE SEQUENCE [LARGE SCALE GENOMIC DNA]</scope>
    <source>
        <strain evidence="2">12NC29</strain>
    </source>
</reference>
<name>A0A2N5UE61_9BASI</name>